<accession>A0ABD1A4Q0</accession>
<proteinExistence type="predicted"/>
<feature type="domain" description="EDRF1 N-terminal" evidence="2">
    <location>
        <begin position="267"/>
        <end position="373"/>
    </location>
</feature>
<dbReference type="InterPro" id="IPR011990">
    <property type="entry name" value="TPR-like_helical_dom_sf"/>
</dbReference>
<dbReference type="EMBL" id="JBANAX010000704">
    <property type="protein sequence ID" value="KAL1196290.1"/>
    <property type="molecule type" value="Genomic_DNA"/>
</dbReference>
<organism evidence="3 4">
    <name type="scientific">Cardamine amara subsp. amara</name>
    <dbReference type="NCBI Taxonomy" id="228776"/>
    <lineage>
        <taxon>Eukaryota</taxon>
        <taxon>Viridiplantae</taxon>
        <taxon>Streptophyta</taxon>
        <taxon>Embryophyta</taxon>
        <taxon>Tracheophyta</taxon>
        <taxon>Spermatophyta</taxon>
        <taxon>Magnoliopsida</taxon>
        <taxon>eudicotyledons</taxon>
        <taxon>Gunneridae</taxon>
        <taxon>Pentapetalae</taxon>
        <taxon>rosids</taxon>
        <taxon>malvids</taxon>
        <taxon>Brassicales</taxon>
        <taxon>Brassicaceae</taxon>
        <taxon>Cardamineae</taxon>
        <taxon>Cardamine</taxon>
    </lineage>
</organism>
<dbReference type="Gene3D" id="1.25.40.10">
    <property type="entry name" value="Tetratricopeptide repeat domain"/>
    <property type="match status" value="1"/>
</dbReference>
<evidence type="ECO:0000313" key="3">
    <source>
        <dbReference type="EMBL" id="KAL1196290.1"/>
    </source>
</evidence>
<evidence type="ECO:0000256" key="1">
    <source>
        <dbReference type="SAM" id="MobiDB-lite"/>
    </source>
</evidence>
<sequence>MAWEIRFPPNVEEMINRIPDGHSFFMRLPDYLLRDRVQPVPVQPEGGPVPVQPEGGQVPVQPEGGAVPVQLEGGPVQPEGGPVPVQPVQIQLEGGPVPVQPEGGPVPVQPVPVQPVPIQLEGGLVPVQPEGGPVPVQPEGAPVENEPEGENPKERRKAWTATKVGEMKVVANNSFASCTSALPLSRETGDISEKVNVIDSNLSKAFAEIDVIAPVDILKQILKTPYSKSRVSIVVQRGGQTVVLNPGPGVEEGEKLIQNTENCVDASLRLSGVIQENTTLTWLEAWLDDVMASVPELAFFNHQNGAQGYELLPNEISGDAHAFDPHVVQQNGLDVLSFLQSNCKENPGTYWLHRSDGDDVMQLFDLSTISNNHSLSASVFPLVVRACMQEQFARLDIGHVCQDPAPLLQTRTSPISSQLAAVHNVYQAIESLMSTLQLLSSSEQEVRWLPTLKVDRKCWSLILLLGEAYLSSAEAFKEVGQLQEALKAVELACSIYGSIPHKFKESVFVSTMYKSFSLLLQIQKFWELVNNPVLSELQTEDYLHFRELPSVRLFWAKAWLLVGEIYVKKDILDLSPEGSEVQKIEEMSDDIVKEEVKMLQKKLADGSEKCASCWLVNCTCAAQIKKSKRKQTSVRGGIFKYLTRSKKDDVESNMSAALECYEQTQKALTVLPKGCKELQSLIKRKGWVWNRIGCNHKTRQNFNEAIKAFDIASDLFKEGGDHVAALQILINLGETIRNLADEEVEKMKSVVQPSAHTRALKAATGEFVKSLTYYKAAKTELSLAIKEGSSVPEKVKVEVYLRFGDTYLKLGIFLSKEDATAAAAESLGLKSISHDPCPGRLSAIDAITEALVLYKSLGKDGKNEAAFACHVLAQYHRKLCLKFLENNVVKASEHALLADANWENSMIVFGPENEPPMFLQILIERSVLCFSLLGQSNSLSARSRDLKNCSPESDLSRFLEARHISKTDEEKLLKELTDNFWSQLKKILKEMLKEALSTGNANKCKKLKELYLKSLHSTSLTELDAMHVLWTSEP</sequence>
<dbReference type="SUPFAM" id="SSF48452">
    <property type="entry name" value="TPR-like"/>
    <property type="match status" value="1"/>
</dbReference>
<dbReference type="AlphaFoldDB" id="A0ABD1A4Q0"/>
<reference evidence="3 4" key="1">
    <citation type="submission" date="2024-04" db="EMBL/GenBank/DDBJ databases">
        <title>Genome assembly C_amara_ONT_v2.</title>
        <authorList>
            <person name="Yant L."/>
            <person name="Moore C."/>
            <person name="Slenker M."/>
        </authorList>
    </citation>
    <scope>NUCLEOTIDE SEQUENCE [LARGE SCALE GENOMIC DNA]</scope>
    <source>
        <tissue evidence="3">Leaf</tissue>
    </source>
</reference>
<evidence type="ECO:0000313" key="4">
    <source>
        <dbReference type="Proteomes" id="UP001558713"/>
    </source>
</evidence>
<protein>
    <recommendedName>
        <fullName evidence="2">EDRF1 N-terminal domain-containing protein</fullName>
    </recommendedName>
</protein>
<feature type="compositionally biased region" description="Low complexity" evidence="1">
    <location>
        <begin position="129"/>
        <end position="144"/>
    </location>
</feature>
<keyword evidence="4" id="KW-1185">Reference proteome</keyword>
<dbReference type="Proteomes" id="UP001558713">
    <property type="component" value="Unassembled WGS sequence"/>
</dbReference>
<dbReference type="PANTHER" id="PTHR15000">
    <property type="entry name" value="ERYTHROID DIFFERENTIATION-RELATED FACTOR 1"/>
    <property type="match status" value="1"/>
</dbReference>
<gene>
    <name evidence="3" type="ORF">V5N11_005436</name>
</gene>
<name>A0ABD1A4Q0_CARAN</name>
<feature type="region of interest" description="Disordered" evidence="1">
    <location>
        <begin position="129"/>
        <end position="156"/>
    </location>
</feature>
<dbReference type="InterPro" id="IPR056582">
    <property type="entry name" value="EDRF1_N"/>
</dbReference>
<dbReference type="Pfam" id="PF23788">
    <property type="entry name" value="EDRF1_N"/>
    <property type="match status" value="1"/>
</dbReference>
<evidence type="ECO:0000259" key="2">
    <source>
        <dbReference type="Pfam" id="PF23788"/>
    </source>
</evidence>
<dbReference type="PANTHER" id="PTHR15000:SF1">
    <property type="entry name" value="ERYTHROID DIFFERENTIATION-RELATED FACTOR 1"/>
    <property type="match status" value="1"/>
</dbReference>
<comment type="caution">
    <text evidence="3">The sequence shown here is derived from an EMBL/GenBank/DDBJ whole genome shotgun (WGS) entry which is preliminary data.</text>
</comment>